<keyword evidence="6 8" id="KW-1133">Transmembrane helix</keyword>
<evidence type="ECO:0000256" key="3">
    <source>
        <dbReference type="ARBA" id="ARBA00022670"/>
    </source>
</evidence>
<accession>A0A809R790</accession>
<evidence type="ECO:0000256" key="1">
    <source>
        <dbReference type="ARBA" id="ARBA00004651"/>
    </source>
</evidence>
<reference evidence="9" key="1">
    <citation type="journal article" name="DNA Res.">
        <title>The physiological potential of anammox bacteria as revealed by their core genome structure.</title>
        <authorList>
            <person name="Okubo T."/>
            <person name="Toyoda A."/>
            <person name="Fukuhara K."/>
            <person name="Uchiyama I."/>
            <person name="Harigaya Y."/>
            <person name="Kuroiwa M."/>
            <person name="Suzuki T."/>
            <person name="Murakami Y."/>
            <person name="Suwa Y."/>
            <person name="Takami H."/>
        </authorList>
    </citation>
    <scope>NUCLEOTIDE SEQUENCE</scope>
    <source>
        <strain evidence="9">317325-2</strain>
    </source>
</reference>
<evidence type="ECO:0000313" key="9">
    <source>
        <dbReference type="EMBL" id="BBO23400.1"/>
    </source>
</evidence>
<dbReference type="GO" id="GO:0005886">
    <property type="term" value="C:plasma membrane"/>
    <property type="evidence" value="ECO:0007669"/>
    <property type="project" value="UniProtKB-SubCell"/>
</dbReference>
<dbReference type="Pfam" id="PF09721">
    <property type="entry name" value="Exosortase_EpsH"/>
    <property type="match status" value="1"/>
</dbReference>
<dbReference type="GO" id="GO:0006508">
    <property type="term" value="P:proteolysis"/>
    <property type="evidence" value="ECO:0007669"/>
    <property type="project" value="UniProtKB-KW"/>
</dbReference>
<sequence>MANTTPLESEPTAPRLSVPEQVMAFTKTIVSSKAFWPGLIAALGVTALFWTLFRNLLDLWDSEDGYFSHGFLVPIISIFIIYRWWPRLKTIPVKPGWVALIPLAGLLVLTRAAFAADILLILSICLMMVILATIWLVAGWRWMVALSLPVLYLGFALPLWTFAIDVYTNPLQILSTKASFQMLQLAGFQPFMDTGTTTIYLNNFVLDVGVPCSGLKLIVAVTAFTVFFVLIGGLRWWANLVMFAVILPLCIFINGLRIALIGLVGENYGHDAGMAFHDYSGYITLAICFFILFKIARGLGWKD</sequence>
<name>A0A809R790_9BACT</name>
<feature type="transmembrane region" description="Helical" evidence="8">
    <location>
        <begin position="241"/>
        <end position="264"/>
    </location>
</feature>
<feature type="transmembrane region" description="Helical" evidence="8">
    <location>
        <begin position="279"/>
        <end position="296"/>
    </location>
</feature>
<evidence type="ECO:0000313" key="10">
    <source>
        <dbReference type="Proteomes" id="UP000662873"/>
    </source>
</evidence>
<comment type="subcellular location">
    <subcellularLocation>
        <location evidence="1">Cell membrane</location>
        <topology evidence="1">Multi-pass membrane protein</topology>
    </subcellularLocation>
</comment>
<feature type="transmembrane region" description="Helical" evidence="8">
    <location>
        <begin position="120"/>
        <end position="138"/>
    </location>
</feature>
<evidence type="ECO:0000256" key="7">
    <source>
        <dbReference type="ARBA" id="ARBA00023136"/>
    </source>
</evidence>
<protein>
    <submittedName>
        <fullName evidence="9">Exosortase</fullName>
    </submittedName>
</protein>
<keyword evidence="7 8" id="KW-0472">Membrane</keyword>
<dbReference type="KEGG" id="npy:NPRO_09950"/>
<dbReference type="InterPro" id="IPR026392">
    <property type="entry name" value="Exo/Archaeosortase_dom"/>
</dbReference>
<keyword evidence="3" id="KW-0645">Protease</keyword>
<evidence type="ECO:0000256" key="2">
    <source>
        <dbReference type="ARBA" id="ARBA00022475"/>
    </source>
</evidence>
<feature type="transmembrane region" description="Helical" evidence="8">
    <location>
        <begin position="97"/>
        <end position="114"/>
    </location>
</feature>
<feature type="transmembrane region" description="Helical" evidence="8">
    <location>
        <begin position="214"/>
        <end position="234"/>
    </location>
</feature>
<organism evidence="9 10">
    <name type="scientific">Candidatus Nitrosymbiomonas proteolyticus</name>
    <dbReference type="NCBI Taxonomy" id="2608984"/>
    <lineage>
        <taxon>Bacteria</taxon>
        <taxon>Bacillati</taxon>
        <taxon>Armatimonadota</taxon>
        <taxon>Armatimonadota incertae sedis</taxon>
        <taxon>Candidatus Nitrosymbiomonas</taxon>
    </lineage>
</organism>
<evidence type="ECO:0000256" key="4">
    <source>
        <dbReference type="ARBA" id="ARBA00022692"/>
    </source>
</evidence>
<feature type="transmembrane region" description="Helical" evidence="8">
    <location>
        <begin position="150"/>
        <end position="168"/>
    </location>
</feature>
<evidence type="ECO:0000256" key="6">
    <source>
        <dbReference type="ARBA" id="ARBA00022989"/>
    </source>
</evidence>
<dbReference type="AlphaFoldDB" id="A0A809R790"/>
<evidence type="ECO:0000256" key="5">
    <source>
        <dbReference type="ARBA" id="ARBA00022801"/>
    </source>
</evidence>
<keyword evidence="2" id="KW-1003">Cell membrane</keyword>
<keyword evidence="5" id="KW-0378">Hydrolase</keyword>
<dbReference type="GO" id="GO:0008233">
    <property type="term" value="F:peptidase activity"/>
    <property type="evidence" value="ECO:0007669"/>
    <property type="project" value="UniProtKB-KW"/>
</dbReference>
<dbReference type="Proteomes" id="UP000662873">
    <property type="component" value="Chromosome"/>
</dbReference>
<feature type="transmembrane region" description="Helical" evidence="8">
    <location>
        <begin position="34"/>
        <end position="53"/>
    </location>
</feature>
<evidence type="ECO:0000256" key="8">
    <source>
        <dbReference type="SAM" id="Phobius"/>
    </source>
</evidence>
<proteinExistence type="predicted"/>
<dbReference type="InterPro" id="IPR019127">
    <property type="entry name" value="Exosortase"/>
</dbReference>
<dbReference type="NCBIfam" id="TIGR04178">
    <property type="entry name" value="exo_archaeo"/>
    <property type="match status" value="1"/>
</dbReference>
<dbReference type="NCBIfam" id="TIGR02602">
    <property type="entry name" value="8TM_EpsH"/>
    <property type="match status" value="1"/>
</dbReference>
<gene>
    <name evidence="9" type="ORF">NPRO_09950</name>
</gene>
<dbReference type="InterPro" id="IPR013426">
    <property type="entry name" value="EpsH-like"/>
</dbReference>
<dbReference type="EMBL" id="AP021858">
    <property type="protein sequence ID" value="BBO23400.1"/>
    <property type="molecule type" value="Genomic_DNA"/>
</dbReference>
<feature type="transmembrane region" description="Helical" evidence="8">
    <location>
        <begin position="65"/>
        <end position="85"/>
    </location>
</feature>
<keyword evidence="4 8" id="KW-0812">Transmembrane</keyword>